<dbReference type="Pfam" id="PF07992">
    <property type="entry name" value="Pyr_redox_2"/>
    <property type="match status" value="1"/>
</dbReference>
<keyword evidence="7 14" id="KW-0274">FAD</keyword>
<keyword evidence="5" id="KW-0963">Cytoplasm</keyword>
<evidence type="ECO:0000256" key="6">
    <source>
        <dbReference type="ARBA" id="ARBA00022630"/>
    </source>
</evidence>
<evidence type="ECO:0000256" key="7">
    <source>
        <dbReference type="ARBA" id="ARBA00022827"/>
    </source>
</evidence>
<dbReference type="InterPro" id="IPR016156">
    <property type="entry name" value="FAD/NAD-linked_Rdtase_dimer_sf"/>
</dbReference>
<feature type="binding site" evidence="14">
    <location>
        <position position="108"/>
    </location>
    <ligand>
        <name>FAD</name>
        <dbReference type="ChEBI" id="CHEBI:57692"/>
    </ligand>
</feature>
<feature type="binding site" evidence="14">
    <location>
        <begin position="308"/>
        <end position="311"/>
    </location>
    <ligand>
        <name>FAD</name>
        <dbReference type="ChEBI" id="CHEBI:57692"/>
    </ligand>
</feature>
<proteinExistence type="inferred from homology"/>
<name>A0AAU0UMH4_9FIRM</name>
<dbReference type="Gene3D" id="3.50.50.60">
    <property type="entry name" value="FAD/NAD(P)-binding domain"/>
    <property type="match status" value="2"/>
</dbReference>
<dbReference type="PROSITE" id="PS00076">
    <property type="entry name" value="PYRIDINE_REDOX_1"/>
    <property type="match status" value="1"/>
</dbReference>
<feature type="binding site" evidence="14">
    <location>
        <position position="45"/>
    </location>
    <ligand>
        <name>FAD</name>
        <dbReference type="ChEBI" id="CHEBI:57692"/>
    </ligand>
</feature>
<evidence type="ECO:0000256" key="11">
    <source>
        <dbReference type="ARBA" id="ARBA00023284"/>
    </source>
</evidence>
<dbReference type="Gene3D" id="3.30.390.30">
    <property type="match status" value="1"/>
</dbReference>
<comment type="catalytic activity">
    <reaction evidence="12 16">
        <text>N(6)-[(R)-dihydrolipoyl]-L-lysyl-[protein] + NAD(+) = N(6)-[(R)-lipoyl]-L-lysyl-[protein] + NADH + H(+)</text>
        <dbReference type="Rhea" id="RHEA:15045"/>
        <dbReference type="Rhea" id="RHEA-COMP:10474"/>
        <dbReference type="Rhea" id="RHEA-COMP:10475"/>
        <dbReference type="ChEBI" id="CHEBI:15378"/>
        <dbReference type="ChEBI" id="CHEBI:57540"/>
        <dbReference type="ChEBI" id="CHEBI:57945"/>
        <dbReference type="ChEBI" id="CHEBI:83099"/>
        <dbReference type="ChEBI" id="CHEBI:83100"/>
        <dbReference type="EC" id="1.8.1.4"/>
    </reaction>
</comment>
<dbReference type="InterPro" id="IPR036188">
    <property type="entry name" value="FAD/NAD-bd_sf"/>
</dbReference>
<feature type="domain" description="Pyridine nucleotide-disulphide oxidoreductase dimerisation" evidence="17">
    <location>
        <begin position="336"/>
        <end position="445"/>
    </location>
</feature>
<sequence>MIVLGGGPGGYTAAIRAAHQGGKVALIERDALGGTCLNWGCIPTKALVKSAEVYRSVRDAEQFGVNVENSNLNFSGVTMHKTKVVNDLRKGLDQLMKANKIEVFSGSGEVQDLHTILVDQGNGEKTAVKGKNIVIATGSVPIRIPIPGADAEGVITSDQALSLTSLPDSMVVIGGGVVGLELASVFNSFGCKITVVEMAPFILPPMDQEISRRLTPMLKKQGMNIFTGTVVKEIKRQDKLVVTLEGKQDRQITADMVLLATGRVPNLAGVSIDKLGIHHQGQRIAANERMETNLPGIYAVGDVTGGTMLAHVAAAEGMVAADNCMGQQREFDFRAVPACIFTYPEVAAVGMTEQQAKDAYTNITVSKFPFSASGKALTLGEGAGITKMIAHAETGQILGVHILGAQATELIAEAALAIDARLTAQEVADTIHAHPTLAETIAEAAHGIVGKSIHTVR</sequence>
<dbReference type="GO" id="GO:0004148">
    <property type="term" value="F:dihydrolipoyl dehydrogenase (NADH) activity"/>
    <property type="evidence" value="ECO:0007669"/>
    <property type="project" value="UniProtKB-EC"/>
</dbReference>
<feature type="binding site" evidence="14">
    <location>
        <position position="262"/>
    </location>
    <ligand>
        <name>NAD(+)</name>
        <dbReference type="ChEBI" id="CHEBI:57540"/>
    </ligand>
</feature>
<dbReference type="EC" id="1.8.1.4" evidence="3 16"/>
<feature type="disulfide bond" description="Redox-active" evidence="15">
    <location>
        <begin position="36"/>
        <end position="41"/>
    </location>
</feature>
<dbReference type="EMBL" id="CP121694">
    <property type="protein sequence ID" value="WRO21984.1"/>
    <property type="molecule type" value="Genomic_DNA"/>
</dbReference>
<keyword evidence="11 16" id="KW-0676">Redox-active center</keyword>
<organism evidence="19 20">
    <name type="scientific">Metallumcola ferriviriculae</name>
    <dbReference type="NCBI Taxonomy" id="3039180"/>
    <lineage>
        <taxon>Bacteria</taxon>
        <taxon>Bacillati</taxon>
        <taxon>Bacillota</taxon>
        <taxon>Clostridia</taxon>
        <taxon>Neomoorellales</taxon>
        <taxon>Desulfitibacteraceae</taxon>
        <taxon>Metallumcola</taxon>
    </lineage>
</organism>
<dbReference type="KEGG" id="dbc:MFMK1_001805"/>
<evidence type="ECO:0000313" key="19">
    <source>
        <dbReference type="EMBL" id="WRO21984.1"/>
    </source>
</evidence>
<reference evidence="19 20" key="1">
    <citation type="submission" date="2023-04" db="EMBL/GenBank/DDBJ databases">
        <authorList>
            <person name="Hsu D."/>
        </authorList>
    </citation>
    <scope>NUCLEOTIDE SEQUENCE [LARGE SCALE GENOMIC DNA]</scope>
    <source>
        <strain evidence="19 20">MK1</strain>
    </source>
</reference>
<dbReference type="PANTHER" id="PTHR22912">
    <property type="entry name" value="DISULFIDE OXIDOREDUCTASE"/>
    <property type="match status" value="1"/>
</dbReference>
<gene>
    <name evidence="19" type="primary">lpdA</name>
    <name evidence="19" type="ORF">MFMK1_001805</name>
</gene>
<comment type="cofactor">
    <cofactor evidence="14 16">
        <name>FAD</name>
        <dbReference type="ChEBI" id="CHEBI:57692"/>
    </cofactor>
    <text evidence="14 16">Binds 1 FAD per subunit.</text>
</comment>
<dbReference type="Proteomes" id="UP001329915">
    <property type="component" value="Chromosome"/>
</dbReference>
<evidence type="ECO:0000256" key="9">
    <source>
        <dbReference type="ARBA" id="ARBA00023027"/>
    </source>
</evidence>
<dbReference type="InterPro" id="IPR006258">
    <property type="entry name" value="Lipoamide_DH"/>
</dbReference>
<evidence type="ECO:0000256" key="1">
    <source>
        <dbReference type="ARBA" id="ARBA00004496"/>
    </source>
</evidence>
<comment type="similarity">
    <text evidence="2 16">Belongs to the class-I pyridine nucleotide-disulfide oxidoreductase family.</text>
</comment>
<dbReference type="InterPro" id="IPR012999">
    <property type="entry name" value="Pyr_OxRdtase_I_AS"/>
</dbReference>
<keyword evidence="10" id="KW-1015">Disulfide bond</keyword>
<dbReference type="PRINTS" id="PR00411">
    <property type="entry name" value="PNDRDTASEI"/>
</dbReference>
<dbReference type="PIRSF" id="PIRSF000350">
    <property type="entry name" value="Mercury_reductase_MerA"/>
    <property type="match status" value="1"/>
</dbReference>
<dbReference type="SUPFAM" id="SSF51905">
    <property type="entry name" value="FAD/NAD(P)-binding domain"/>
    <property type="match status" value="1"/>
</dbReference>
<dbReference type="PANTHER" id="PTHR22912:SF217">
    <property type="entry name" value="DIHYDROLIPOYL DEHYDROGENASE"/>
    <property type="match status" value="1"/>
</dbReference>
<evidence type="ECO:0000256" key="3">
    <source>
        <dbReference type="ARBA" id="ARBA00012608"/>
    </source>
</evidence>
<dbReference type="AlphaFoldDB" id="A0AAU0UMH4"/>
<dbReference type="GO" id="GO:0050660">
    <property type="term" value="F:flavin adenine dinucleotide binding"/>
    <property type="evidence" value="ECO:0007669"/>
    <property type="project" value="InterPro"/>
</dbReference>
<feature type="binding site" evidence="14">
    <location>
        <position position="197"/>
    </location>
    <ligand>
        <name>NAD(+)</name>
        <dbReference type="ChEBI" id="CHEBI:57540"/>
    </ligand>
</feature>
<evidence type="ECO:0000256" key="5">
    <source>
        <dbReference type="ARBA" id="ARBA00022490"/>
    </source>
</evidence>
<evidence type="ECO:0000259" key="18">
    <source>
        <dbReference type="Pfam" id="PF07992"/>
    </source>
</evidence>
<evidence type="ECO:0000256" key="2">
    <source>
        <dbReference type="ARBA" id="ARBA00007532"/>
    </source>
</evidence>
<evidence type="ECO:0000256" key="8">
    <source>
        <dbReference type="ARBA" id="ARBA00023002"/>
    </source>
</evidence>
<keyword evidence="8 16" id="KW-0560">Oxidoreductase</keyword>
<dbReference type="RefSeq" id="WP_366924910.1">
    <property type="nucleotide sequence ID" value="NZ_CP121694.1"/>
</dbReference>
<keyword evidence="9 14" id="KW-0520">NAD</keyword>
<feature type="binding site" evidence="14">
    <location>
        <position position="302"/>
    </location>
    <ligand>
        <name>FAD</name>
        <dbReference type="ChEBI" id="CHEBI:57692"/>
    </ligand>
</feature>
<evidence type="ECO:0000259" key="17">
    <source>
        <dbReference type="Pfam" id="PF02852"/>
    </source>
</evidence>
<keyword evidence="6 16" id="KW-0285">Flavoprotein</keyword>
<dbReference type="InterPro" id="IPR050151">
    <property type="entry name" value="Class-I_Pyr_Nuc-Dis_Oxidored"/>
</dbReference>
<evidence type="ECO:0000256" key="10">
    <source>
        <dbReference type="ARBA" id="ARBA00023157"/>
    </source>
</evidence>
<dbReference type="Pfam" id="PF02852">
    <property type="entry name" value="Pyr_redox_dim"/>
    <property type="match status" value="1"/>
</dbReference>
<comment type="miscellaneous">
    <text evidence="16">The active site is a redox-active disulfide bond.</text>
</comment>
<accession>A0AAU0UMH4</accession>
<evidence type="ECO:0000313" key="20">
    <source>
        <dbReference type="Proteomes" id="UP001329915"/>
    </source>
</evidence>
<dbReference type="NCBIfam" id="TIGR01350">
    <property type="entry name" value="lipoamide_DH"/>
    <property type="match status" value="1"/>
</dbReference>
<evidence type="ECO:0000256" key="4">
    <source>
        <dbReference type="ARBA" id="ARBA00016961"/>
    </source>
</evidence>
<comment type="subcellular location">
    <subcellularLocation>
        <location evidence="1">Cytoplasm</location>
    </subcellularLocation>
</comment>
<evidence type="ECO:0000256" key="16">
    <source>
        <dbReference type="RuleBase" id="RU003692"/>
    </source>
</evidence>
<feature type="binding site" evidence="14">
    <location>
        <begin position="137"/>
        <end position="139"/>
    </location>
    <ligand>
        <name>FAD</name>
        <dbReference type="ChEBI" id="CHEBI:57692"/>
    </ligand>
</feature>
<feature type="active site" description="Proton acceptor" evidence="13">
    <location>
        <position position="434"/>
    </location>
</feature>
<keyword evidence="20" id="KW-1185">Reference proteome</keyword>
<dbReference type="GO" id="GO:0005737">
    <property type="term" value="C:cytoplasm"/>
    <property type="evidence" value="ECO:0007669"/>
    <property type="project" value="UniProtKB-SubCell"/>
</dbReference>
<dbReference type="FunFam" id="3.30.390.30:FF:000001">
    <property type="entry name" value="Dihydrolipoyl dehydrogenase"/>
    <property type="match status" value="1"/>
</dbReference>
<evidence type="ECO:0000256" key="14">
    <source>
        <dbReference type="PIRSR" id="PIRSR000350-3"/>
    </source>
</evidence>
<dbReference type="InterPro" id="IPR001100">
    <property type="entry name" value="Pyr_nuc-diS_OxRdtase"/>
</dbReference>
<keyword evidence="14" id="KW-0547">Nucleotide-binding</keyword>
<dbReference type="InterPro" id="IPR023753">
    <property type="entry name" value="FAD/NAD-binding_dom"/>
</dbReference>
<feature type="binding site" evidence="14">
    <location>
        <begin position="174"/>
        <end position="181"/>
    </location>
    <ligand>
        <name>NAD(+)</name>
        <dbReference type="ChEBI" id="CHEBI:57540"/>
    </ligand>
</feature>
<feature type="domain" description="FAD/NAD(P)-binding" evidence="18">
    <location>
        <begin position="2"/>
        <end position="317"/>
    </location>
</feature>
<dbReference type="PRINTS" id="PR00368">
    <property type="entry name" value="FADPNR"/>
</dbReference>
<protein>
    <recommendedName>
        <fullName evidence="4 16">Dihydrolipoyl dehydrogenase</fullName>
        <ecNumber evidence="3 16">1.8.1.4</ecNumber>
    </recommendedName>
</protein>
<dbReference type="GO" id="GO:0006103">
    <property type="term" value="P:2-oxoglutarate metabolic process"/>
    <property type="evidence" value="ECO:0007669"/>
    <property type="project" value="TreeGrafter"/>
</dbReference>
<evidence type="ECO:0000256" key="12">
    <source>
        <dbReference type="ARBA" id="ARBA00049187"/>
    </source>
</evidence>
<evidence type="ECO:0000256" key="15">
    <source>
        <dbReference type="PIRSR" id="PIRSR000350-4"/>
    </source>
</evidence>
<dbReference type="InterPro" id="IPR004099">
    <property type="entry name" value="Pyr_nucl-diS_OxRdtase_dimer"/>
</dbReference>
<evidence type="ECO:0000256" key="13">
    <source>
        <dbReference type="PIRSR" id="PIRSR000350-2"/>
    </source>
</evidence>
<dbReference type="SUPFAM" id="SSF55424">
    <property type="entry name" value="FAD/NAD-linked reductases, dimerisation (C-terminal) domain"/>
    <property type="match status" value="1"/>
</dbReference>